<evidence type="ECO:0000313" key="2">
    <source>
        <dbReference type="EMBL" id="PXV93767.1"/>
    </source>
</evidence>
<evidence type="ECO:0000259" key="1">
    <source>
        <dbReference type="Pfam" id="PF08845"/>
    </source>
</evidence>
<dbReference type="GO" id="GO:0016788">
    <property type="term" value="F:hydrolase activity, acting on ester bonds"/>
    <property type="evidence" value="ECO:0007669"/>
    <property type="project" value="InterPro"/>
</dbReference>
<protein>
    <submittedName>
        <fullName evidence="2">Type I toxin-antitoxin system toxin SymE</fullName>
    </submittedName>
</protein>
<dbReference type="Pfam" id="PF08845">
    <property type="entry name" value="SymE_toxin"/>
    <property type="match status" value="1"/>
</dbReference>
<dbReference type="GO" id="GO:0016070">
    <property type="term" value="P:RNA metabolic process"/>
    <property type="evidence" value="ECO:0007669"/>
    <property type="project" value="InterPro"/>
</dbReference>
<dbReference type="RefSeq" id="WP_110290617.1">
    <property type="nucleotide sequence ID" value="NZ_QICS01000002.1"/>
</dbReference>
<sequence>MKTKKLKILCSFRTRQSSNVWGRTGSYIETPKISMEGKWLEALGFHIGDTIEVSYEENCIRITPAMVCEPSLSYENKN</sequence>
<proteinExistence type="predicted"/>
<dbReference type="GO" id="GO:0005737">
    <property type="term" value="C:cytoplasm"/>
    <property type="evidence" value="ECO:0007669"/>
    <property type="project" value="InterPro"/>
</dbReference>
<organism evidence="2 3">
    <name type="scientific">Lachnotalea glycerini</name>
    <dbReference type="NCBI Taxonomy" id="1763509"/>
    <lineage>
        <taxon>Bacteria</taxon>
        <taxon>Bacillati</taxon>
        <taxon>Bacillota</taxon>
        <taxon>Clostridia</taxon>
        <taxon>Lachnospirales</taxon>
        <taxon>Lachnospiraceae</taxon>
        <taxon>Lachnotalea</taxon>
    </lineage>
</organism>
<comment type="caution">
    <text evidence="2">The sequence shown here is derived from an EMBL/GenBank/DDBJ whole genome shotgun (WGS) entry which is preliminary data.</text>
</comment>
<dbReference type="InterPro" id="IPR014944">
    <property type="entry name" value="Toxin_SymE-like"/>
</dbReference>
<evidence type="ECO:0000313" key="3">
    <source>
        <dbReference type="Proteomes" id="UP000247523"/>
    </source>
</evidence>
<gene>
    <name evidence="2" type="ORF">C8E03_102542</name>
</gene>
<feature type="domain" description="Toxin SymE-like" evidence="1">
    <location>
        <begin position="19"/>
        <end position="64"/>
    </location>
</feature>
<accession>A0A318EQN9</accession>
<dbReference type="AlphaFoldDB" id="A0A318EQN9"/>
<dbReference type="GO" id="GO:0003723">
    <property type="term" value="F:RNA binding"/>
    <property type="evidence" value="ECO:0007669"/>
    <property type="project" value="InterPro"/>
</dbReference>
<dbReference type="Proteomes" id="UP000247523">
    <property type="component" value="Unassembled WGS sequence"/>
</dbReference>
<dbReference type="EMBL" id="QICS01000002">
    <property type="protein sequence ID" value="PXV93767.1"/>
    <property type="molecule type" value="Genomic_DNA"/>
</dbReference>
<reference evidence="2 3" key="1">
    <citation type="submission" date="2018-05" db="EMBL/GenBank/DDBJ databases">
        <title>Genomic Encyclopedia of Type Strains, Phase IV (KMG-IV): sequencing the most valuable type-strain genomes for metagenomic binning, comparative biology and taxonomic classification.</title>
        <authorList>
            <person name="Goeker M."/>
        </authorList>
    </citation>
    <scope>NUCLEOTIDE SEQUENCE [LARGE SCALE GENOMIC DNA]</scope>
    <source>
        <strain evidence="2 3">DSM 28816</strain>
    </source>
</reference>
<name>A0A318EQN9_9FIRM</name>